<reference evidence="1 2" key="1">
    <citation type="submission" date="2020-08" db="EMBL/GenBank/DDBJ databases">
        <title>Acidobacteriota in marine sediments use diverse sulfur dissimilation pathways.</title>
        <authorList>
            <person name="Wasmund K."/>
        </authorList>
    </citation>
    <scope>NUCLEOTIDE SEQUENCE [LARGE SCALE GENOMIC DNA]</scope>
    <source>
        <strain evidence="1">MAG AM3-A</strain>
    </source>
</reference>
<dbReference type="Proteomes" id="UP000598633">
    <property type="component" value="Unassembled WGS sequence"/>
</dbReference>
<gene>
    <name evidence="1" type="ORF">IFJ97_04635</name>
</gene>
<evidence type="ECO:0000313" key="1">
    <source>
        <dbReference type="EMBL" id="MBD3870627.1"/>
    </source>
</evidence>
<proteinExistence type="predicted"/>
<evidence type="ECO:0000313" key="2">
    <source>
        <dbReference type="Proteomes" id="UP000598633"/>
    </source>
</evidence>
<name>A0A8J6XXC5_9BACT</name>
<accession>A0A8J6XXC5</accession>
<comment type="caution">
    <text evidence="1">The sequence shown here is derived from an EMBL/GenBank/DDBJ whole genome shotgun (WGS) entry which is preliminary data.</text>
</comment>
<dbReference type="EMBL" id="JACXWA010000072">
    <property type="protein sequence ID" value="MBD3870627.1"/>
    <property type="molecule type" value="Genomic_DNA"/>
</dbReference>
<organism evidence="1 2">
    <name type="scientific">Candidatus Sulfomarinibacter kjeldsenii</name>
    <dbReference type="NCBI Taxonomy" id="2885994"/>
    <lineage>
        <taxon>Bacteria</taxon>
        <taxon>Pseudomonadati</taxon>
        <taxon>Acidobacteriota</taxon>
        <taxon>Thermoanaerobaculia</taxon>
        <taxon>Thermoanaerobaculales</taxon>
        <taxon>Candidatus Sulfomarinibacteraceae</taxon>
        <taxon>Candidatus Sulfomarinibacter</taxon>
    </lineage>
</organism>
<dbReference type="GO" id="GO:0004062">
    <property type="term" value="F:aryl sulfotransferase activity"/>
    <property type="evidence" value="ECO:0007669"/>
    <property type="project" value="InterPro"/>
</dbReference>
<dbReference type="InterPro" id="IPR011044">
    <property type="entry name" value="Quino_amine_DH_bsu"/>
</dbReference>
<dbReference type="InterPro" id="IPR010262">
    <property type="entry name" value="Arylsulfotransferase_bact"/>
</dbReference>
<protein>
    <submittedName>
        <fullName evidence="1">Aryl-sulfate sulfotransferase</fullName>
    </submittedName>
</protein>
<sequence length="439" mass="49314">MKGEVVHIWKGSYTPTFGVYLLDNGNLLRAGHDPNNFYYREGGQGGIIQEISWDGTVVWEYKYSDRHHAQHHDIEPLPNGNVLLLAWEKKTGHQALIAGRDPKMITADGLWPEHLVEVRPIKPNGGEIVWEWHVWDHLIQDRDPKLRFFGKPEEHPERIYINGDFGRRRDSEEEIAQLRALGYITDSPPAGGQPALDPNRNNDWNHANSISYNPELDQIVISVLRFSEIWVIDHSTTTEEAAGRSGGNSGKGGDLLYRWGNPQTYLGPGFAEQQQLFSQHDVRWIPDGLPGAGNLTVFNNGRGRFDGAYSSIDEIRLPKNSRRGYGAKDAKLPADAEFVWSFSGSAGERFYSSHISGTERLPNGNTLICVGIQGRVFEVTPQGKTVWDYLNPISEETSSSLPPWLTSSNPRAPRQIEPYGLLRASRVGRNHPGLERLAK</sequence>
<dbReference type="AlphaFoldDB" id="A0A8J6XXC5"/>
<dbReference type="Pfam" id="PF05935">
    <property type="entry name" value="Arylsulfotrans"/>
    <property type="match status" value="1"/>
</dbReference>
<dbReference type="PANTHER" id="PTHR35340">
    <property type="entry name" value="PQQ ENZYME REPEAT PROTEIN-RELATED"/>
    <property type="match status" value="1"/>
</dbReference>
<dbReference type="InterPro" id="IPR053143">
    <property type="entry name" value="Arylsulfate_ST"/>
</dbReference>
<dbReference type="PANTHER" id="PTHR35340:SF5">
    <property type="entry name" value="ASST-DOMAIN-CONTAINING PROTEIN"/>
    <property type="match status" value="1"/>
</dbReference>
<dbReference type="SUPFAM" id="SSF50969">
    <property type="entry name" value="YVTN repeat-like/Quinoprotein amine dehydrogenase"/>
    <property type="match status" value="1"/>
</dbReference>